<proteinExistence type="predicted"/>
<dbReference type="Proteomes" id="UP000321513">
    <property type="component" value="Unassembled WGS sequence"/>
</dbReference>
<gene>
    <name evidence="2" type="ORF">SAE01_29420</name>
</gene>
<dbReference type="InterPro" id="IPR050194">
    <property type="entry name" value="Glycosyltransferase_grp1"/>
</dbReference>
<dbReference type="EMBL" id="BJYT01000011">
    <property type="protein sequence ID" value="GEO10446.1"/>
    <property type="molecule type" value="Genomic_DNA"/>
</dbReference>
<dbReference type="SUPFAM" id="SSF53756">
    <property type="entry name" value="UDP-Glycosyltransferase/glycogen phosphorylase"/>
    <property type="match status" value="1"/>
</dbReference>
<dbReference type="AlphaFoldDB" id="A0A512BEP4"/>
<evidence type="ECO:0000259" key="1">
    <source>
        <dbReference type="Pfam" id="PF00534"/>
    </source>
</evidence>
<comment type="caution">
    <text evidence="2">The sequence shown here is derived from an EMBL/GenBank/DDBJ whole genome shotgun (WGS) entry which is preliminary data.</text>
</comment>
<dbReference type="InterPro" id="IPR001296">
    <property type="entry name" value="Glyco_trans_1"/>
</dbReference>
<dbReference type="GO" id="GO:0016757">
    <property type="term" value="F:glycosyltransferase activity"/>
    <property type="evidence" value="ECO:0007669"/>
    <property type="project" value="InterPro"/>
</dbReference>
<organism evidence="2 3">
    <name type="scientific">Segetibacter aerophilus</name>
    <dbReference type="NCBI Taxonomy" id="670293"/>
    <lineage>
        <taxon>Bacteria</taxon>
        <taxon>Pseudomonadati</taxon>
        <taxon>Bacteroidota</taxon>
        <taxon>Chitinophagia</taxon>
        <taxon>Chitinophagales</taxon>
        <taxon>Chitinophagaceae</taxon>
        <taxon>Segetibacter</taxon>
    </lineage>
</organism>
<dbReference type="PANTHER" id="PTHR45947:SF3">
    <property type="entry name" value="SULFOQUINOVOSYL TRANSFERASE SQD2"/>
    <property type="match status" value="1"/>
</dbReference>
<sequence>MNRNMNILVFTTAFYPSVGGLENQTYNLIEEFLKVGHRIKVITFQTELAARQGQENKEKQLKVLYNPNLLKVLSLFLWCDVFYMPNFSLKGIWFIPFRPFKRWIISHNDLYLSNRDSEKTRVKLLLIKLASQNIAVSNCIAKYIDTSSKIIYNCYDNEIFKIYEDEKRIAEFIFLGRLVSQKGCELLIKACRNLNTDFTLSIVGDGPEKGELERLVRNYKLDEKIKFLGILEGESLARVLNRHHVMVIPSIDEEGFGIVALEGLACGCKIIAADAGGLSEAVKGFGKLFEMGNQKELEVLLKEELKELRTSASPPPTAELQNYLAEQKKEAVAKQYLKLFQKP</sequence>
<dbReference type="Gene3D" id="3.40.50.2000">
    <property type="entry name" value="Glycogen Phosphorylase B"/>
    <property type="match status" value="2"/>
</dbReference>
<dbReference type="CDD" id="cd03801">
    <property type="entry name" value="GT4_PimA-like"/>
    <property type="match status" value="1"/>
</dbReference>
<evidence type="ECO:0000313" key="2">
    <source>
        <dbReference type="EMBL" id="GEO10446.1"/>
    </source>
</evidence>
<evidence type="ECO:0000313" key="3">
    <source>
        <dbReference type="Proteomes" id="UP000321513"/>
    </source>
</evidence>
<reference evidence="2 3" key="1">
    <citation type="submission" date="2019-07" db="EMBL/GenBank/DDBJ databases">
        <title>Whole genome shotgun sequence of Segetibacter aerophilus NBRC 106135.</title>
        <authorList>
            <person name="Hosoyama A."/>
            <person name="Uohara A."/>
            <person name="Ohji S."/>
            <person name="Ichikawa N."/>
        </authorList>
    </citation>
    <scope>NUCLEOTIDE SEQUENCE [LARGE SCALE GENOMIC DNA]</scope>
    <source>
        <strain evidence="2 3">NBRC 106135</strain>
    </source>
</reference>
<keyword evidence="3" id="KW-1185">Reference proteome</keyword>
<feature type="domain" description="Glycosyl transferase family 1" evidence="1">
    <location>
        <begin position="161"/>
        <end position="303"/>
    </location>
</feature>
<accession>A0A512BEP4</accession>
<dbReference type="OrthoDB" id="9801573at2"/>
<dbReference type="PANTHER" id="PTHR45947">
    <property type="entry name" value="SULFOQUINOVOSYL TRANSFERASE SQD2"/>
    <property type="match status" value="1"/>
</dbReference>
<protein>
    <recommendedName>
        <fullName evidence="1">Glycosyl transferase family 1 domain-containing protein</fullName>
    </recommendedName>
</protein>
<dbReference type="Pfam" id="PF00534">
    <property type="entry name" value="Glycos_transf_1"/>
    <property type="match status" value="1"/>
</dbReference>
<name>A0A512BEP4_9BACT</name>